<accession>A0AAV9JNL2</accession>
<dbReference type="AlphaFoldDB" id="A0AAV9JNL2"/>
<protein>
    <submittedName>
        <fullName evidence="1">Uncharacterized protein</fullName>
    </submittedName>
</protein>
<proteinExistence type="predicted"/>
<comment type="caution">
    <text evidence="1">The sequence shown here is derived from an EMBL/GenBank/DDBJ whole genome shotgun (WGS) entry which is preliminary data.</text>
</comment>
<evidence type="ECO:0000313" key="1">
    <source>
        <dbReference type="EMBL" id="KAK4546128.1"/>
    </source>
</evidence>
<reference evidence="1 2" key="1">
    <citation type="submission" date="2021-11" db="EMBL/GenBank/DDBJ databases">
        <title>Black yeast isolated from Biological Soil Crust.</title>
        <authorList>
            <person name="Kurbessoian T."/>
        </authorList>
    </citation>
    <scope>NUCLEOTIDE SEQUENCE [LARGE SCALE GENOMIC DNA]</scope>
    <source>
        <strain evidence="1 2">CCFEE 5522</strain>
    </source>
</reference>
<sequence>MKMPPTSNNLDVEVIVSATVCTNALNTSALVPTSPVLSYEVRPLLSAREFGHINALPPAARANERAKRANTFASSGKTVFVHYVEPVLDCRRTELLSKGTHNKKYNKTAAQLWQGIRDQLQDEWSFWHQQAAELRVGLKQGQLSHEQCLKDAGRPKEARRCIWHAEIAVGHYLDIPPPPEPEQTRFLYDGCAPGGTRADLIKKSDVMLSRREDALGACITASLEGLDLTEVAMTTSEKVVVATYGHDPGEPRDEDAGLLDTLPDRFDYTTNMLYSHFARYDFGAVRQAEGKHQTAMLRQLADLLDKSGKELFYYYTVPRLCKTCQPPNDGSTVTSLAGDVWRFLPGQMKGLWASVSAALKKCLGDGDGDGLAMLQLDSLEHEVLRLHGMAEEAIKSHAARESAGWAKKVAAGLST</sequence>
<gene>
    <name evidence="1" type="ORF">LTR36_002265</name>
</gene>
<organism evidence="1 2">
    <name type="scientific">Oleoguttula mirabilis</name>
    <dbReference type="NCBI Taxonomy" id="1507867"/>
    <lineage>
        <taxon>Eukaryota</taxon>
        <taxon>Fungi</taxon>
        <taxon>Dikarya</taxon>
        <taxon>Ascomycota</taxon>
        <taxon>Pezizomycotina</taxon>
        <taxon>Dothideomycetes</taxon>
        <taxon>Dothideomycetidae</taxon>
        <taxon>Mycosphaerellales</taxon>
        <taxon>Teratosphaeriaceae</taxon>
        <taxon>Oleoguttula</taxon>
    </lineage>
</organism>
<evidence type="ECO:0000313" key="2">
    <source>
        <dbReference type="Proteomes" id="UP001324427"/>
    </source>
</evidence>
<keyword evidence="2" id="KW-1185">Reference proteome</keyword>
<dbReference type="Proteomes" id="UP001324427">
    <property type="component" value="Unassembled WGS sequence"/>
</dbReference>
<dbReference type="EMBL" id="JAVFHQ010000016">
    <property type="protein sequence ID" value="KAK4546128.1"/>
    <property type="molecule type" value="Genomic_DNA"/>
</dbReference>
<name>A0AAV9JNL2_9PEZI</name>